<evidence type="ECO:0000259" key="6">
    <source>
        <dbReference type="PROSITE" id="PS50011"/>
    </source>
</evidence>
<dbReference type="Proteomes" id="UP000551616">
    <property type="component" value="Unassembled WGS sequence"/>
</dbReference>
<keyword evidence="2" id="KW-0547">Nucleotide-binding</keyword>
<dbReference type="Pfam" id="PF00069">
    <property type="entry name" value="Pkinase"/>
    <property type="match status" value="1"/>
</dbReference>
<accession>A0A7V9A7X1</accession>
<dbReference type="GO" id="GO:0004674">
    <property type="term" value="F:protein serine/threonine kinase activity"/>
    <property type="evidence" value="ECO:0007669"/>
    <property type="project" value="UniProtKB-EC"/>
</dbReference>
<comment type="caution">
    <text evidence="7">The sequence shown here is derived from an EMBL/GenBank/DDBJ whole genome shotgun (WGS) entry which is preliminary data.</text>
</comment>
<evidence type="ECO:0000256" key="2">
    <source>
        <dbReference type="ARBA" id="ARBA00022741"/>
    </source>
</evidence>
<reference evidence="7 8" key="1">
    <citation type="submission" date="2020-05" db="EMBL/GenBank/DDBJ databases">
        <title>Bremerella alba sp. nov., a novel planctomycete isolated from the surface of the macroalga Fucus spiralis.</title>
        <authorList>
            <person name="Godinho O."/>
            <person name="Botelho R."/>
            <person name="Albuquerque L."/>
            <person name="Wiegand S."/>
            <person name="Da Costa M.S."/>
            <person name="Lobo-Da-Cunha A."/>
            <person name="Jogler C."/>
            <person name="Lage O.M."/>
        </authorList>
    </citation>
    <scope>NUCLEOTIDE SEQUENCE [LARGE SCALE GENOMIC DNA]</scope>
    <source>
        <strain evidence="7 8">FF15</strain>
    </source>
</reference>
<dbReference type="SUPFAM" id="SSF56112">
    <property type="entry name" value="Protein kinase-like (PK-like)"/>
    <property type="match status" value="1"/>
</dbReference>
<dbReference type="AlphaFoldDB" id="A0A7V9A7X1"/>
<keyword evidence="8" id="KW-1185">Reference proteome</keyword>
<evidence type="ECO:0000313" key="8">
    <source>
        <dbReference type="Proteomes" id="UP000551616"/>
    </source>
</evidence>
<proteinExistence type="predicted"/>
<feature type="region of interest" description="Disordered" evidence="5">
    <location>
        <begin position="119"/>
        <end position="142"/>
    </location>
</feature>
<dbReference type="PANTHER" id="PTHR43289">
    <property type="entry name" value="MITOGEN-ACTIVATED PROTEIN KINASE KINASE KINASE 20-RELATED"/>
    <property type="match status" value="1"/>
</dbReference>
<sequence length="142" mass="15986">MVTLHDAEAVVKVIDFGVAKAIHEPLTDKTIYTRFAQMIGTPMYTSPEQAEMNSLDVDTRSDIYSLGVLFYELLTEQTPFDQNRLQTASFDEMRRMIREEDPPRPSARLTANTNLVTTRKTNRSVSTRSLASELRGDPIGSS</sequence>
<protein>
    <submittedName>
        <fullName evidence="7">Serine/threonine-protein kinase PknB</fullName>
        <ecNumber evidence="7">2.7.11.1</ecNumber>
    </submittedName>
</protein>
<name>A0A7V9A7X1_9BACT</name>
<keyword evidence="1 7" id="KW-0808">Transferase</keyword>
<evidence type="ECO:0000256" key="5">
    <source>
        <dbReference type="SAM" id="MobiDB-lite"/>
    </source>
</evidence>
<evidence type="ECO:0000256" key="3">
    <source>
        <dbReference type="ARBA" id="ARBA00022777"/>
    </source>
</evidence>
<dbReference type="Gene3D" id="1.10.510.10">
    <property type="entry name" value="Transferase(Phosphotransferase) domain 1"/>
    <property type="match status" value="1"/>
</dbReference>
<evidence type="ECO:0000256" key="1">
    <source>
        <dbReference type="ARBA" id="ARBA00022679"/>
    </source>
</evidence>
<organism evidence="7 8">
    <name type="scientific">Bremerella alba</name>
    <dbReference type="NCBI Taxonomy" id="980252"/>
    <lineage>
        <taxon>Bacteria</taxon>
        <taxon>Pseudomonadati</taxon>
        <taxon>Planctomycetota</taxon>
        <taxon>Planctomycetia</taxon>
        <taxon>Pirellulales</taxon>
        <taxon>Pirellulaceae</taxon>
        <taxon>Bremerella</taxon>
    </lineage>
</organism>
<dbReference type="PANTHER" id="PTHR43289:SF6">
    <property type="entry name" value="SERINE_THREONINE-PROTEIN KINASE NEKL-3"/>
    <property type="match status" value="1"/>
</dbReference>
<keyword evidence="4" id="KW-0067">ATP-binding</keyword>
<evidence type="ECO:0000256" key="4">
    <source>
        <dbReference type="ARBA" id="ARBA00022840"/>
    </source>
</evidence>
<gene>
    <name evidence="7" type="primary">pknB</name>
    <name evidence="7" type="ORF">HOV93_26270</name>
</gene>
<keyword evidence="3 7" id="KW-0418">Kinase</keyword>
<dbReference type="InterPro" id="IPR011009">
    <property type="entry name" value="Kinase-like_dom_sf"/>
</dbReference>
<dbReference type="InterPro" id="IPR000719">
    <property type="entry name" value="Prot_kinase_dom"/>
</dbReference>
<dbReference type="GO" id="GO:0005524">
    <property type="term" value="F:ATP binding"/>
    <property type="evidence" value="ECO:0007669"/>
    <property type="project" value="UniProtKB-KW"/>
</dbReference>
<dbReference type="PROSITE" id="PS50011">
    <property type="entry name" value="PROTEIN_KINASE_DOM"/>
    <property type="match status" value="1"/>
</dbReference>
<dbReference type="EMBL" id="JABRWO010000006">
    <property type="protein sequence ID" value="MBA2115446.1"/>
    <property type="molecule type" value="Genomic_DNA"/>
</dbReference>
<dbReference type="EC" id="2.7.11.1" evidence="7"/>
<feature type="domain" description="Protein kinase" evidence="6">
    <location>
        <begin position="1"/>
        <end position="140"/>
    </location>
</feature>
<feature type="compositionally biased region" description="Polar residues" evidence="5">
    <location>
        <begin position="119"/>
        <end position="130"/>
    </location>
</feature>
<evidence type="ECO:0000313" key="7">
    <source>
        <dbReference type="EMBL" id="MBA2115446.1"/>
    </source>
</evidence>